<accession>A0ABZ1BPP7</accession>
<evidence type="ECO:0000313" key="8">
    <source>
        <dbReference type="Proteomes" id="UP001333102"/>
    </source>
</evidence>
<keyword evidence="5" id="KW-0813">Transport</keyword>
<comment type="subcellular location">
    <subcellularLocation>
        <location evidence="5">Cell membrane</location>
        <topology evidence="5">Multi-pass membrane protein</topology>
    </subcellularLocation>
    <subcellularLocation>
        <location evidence="1">Membrane</location>
        <topology evidence="1">Multi-pass membrane protein</topology>
    </subcellularLocation>
</comment>
<dbReference type="SUPFAM" id="SSF161098">
    <property type="entry name" value="MetI-like"/>
    <property type="match status" value="1"/>
</dbReference>
<proteinExistence type="inferred from homology"/>
<evidence type="ECO:0000256" key="3">
    <source>
        <dbReference type="ARBA" id="ARBA00022989"/>
    </source>
</evidence>
<organism evidence="7 8">
    <name type="scientific">Geochorda subterranea</name>
    <dbReference type="NCBI Taxonomy" id="3109564"/>
    <lineage>
        <taxon>Bacteria</taxon>
        <taxon>Bacillati</taxon>
        <taxon>Bacillota</taxon>
        <taxon>Limnochordia</taxon>
        <taxon>Limnochordales</taxon>
        <taxon>Geochordaceae</taxon>
        <taxon>Geochorda</taxon>
    </lineage>
</organism>
<name>A0ABZ1BPP7_9FIRM</name>
<protein>
    <submittedName>
        <fullName evidence="7">ABC transporter permease</fullName>
    </submittedName>
</protein>
<dbReference type="Gene3D" id="1.10.3720.10">
    <property type="entry name" value="MetI-like"/>
    <property type="match status" value="1"/>
</dbReference>
<dbReference type="CDD" id="cd06261">
    <property type="entry name" value="TM_PBP2"/>
    <property type="match status" value="1"/>
</dbReference>
<evidence type="ECO:0000256" key="5">
    <source>
        <dbReference type="RuleBase" id="RU363032"/>
    </source>
</evidence>
<gene>
    <name evidence="7" type="ORF">VLY81_14300</name>
</gene>
<keyword evidence="2 5" id="KW-0812">Transmembrane</keyword>
<dbReference type="InterPro" id="IPR025966">
    <property type="entry name" value="OppC_N"/>
</dbReference>
<evidence type="ECO:0000256" key="4">
    <source>
        <dbReference type="ARBA" id="ARBA00023136"/>
    </source>
</evidence>
<keyword evidence="8" id="KW-1185">Reference proteome</keyword>
<dbReference type="PROSITE" id="PS50928">
    <property type="entry name" value="ABC_TM1"/>
    <property type="match status" value="1"/>
</dbReference>
<evidence type="ECO:0000313" key="7">
    <source>
        <dbReference type="EMBL" id="WRP14565.1"/>
    </source>
</evidence>
<dbReference type="Pfam" id="PF12911">
    <property type="entry name" value="OppC_N"/>
    <property type="match status" value="1"/>
</dbReference>
<dbReference type="Pfam" id="PF00528">
    <property type="entry name" value="BPD_transp_1"/>
    <property type="match status" value="1"/>
</dbReference>
<feature type="transmembrane region" description="Helical" evidence="5">
    <location>
        <begin position="313"/>
        <end position="336"/>
    </location>
</feature>
<keyword evidence="4 5" id="KW-0472">Membrane</keyword>
<sequence length="354" mass="38585">MHVLGRISKTSAGLASLVLLGLLYLGALFAGFLAPYGQATQFPQYAYAPPQRVRLWHEGRWVGPFVYPLQRQRDPVTFISTYAEDRSRIVPIRLFVQGEPYRLLGLVRTDLHLFGGEGGPVFLLGTDRYGRDLLSRLLAGAQVSLSVGPIGILISFTLGTLIGAWSGYYGGHLDTLVQRTIEVLLSFPRLPILLAMGTIVPPWWPSTHVYIGVIAILSLVGWADLARVVRGQVLAVRGLDYVTAARAVGVPEPQILLRHVLPNVTSYLIVSATLALPGYILGESALSFLGLGVKEPMASWGLLLKDAQSLEVLSLYPWLLTPALFIVVSAMAFYFLGDALRDALDVQSDGTHRA</sequence>
<feature type="transmembrane region" description="Helical" evidence="5">
    <location>
        <begin position="183"/>
        <end position="204"/>
    </location>
</feature>
<feature type="transmembrane region" description="Helical" evidence="5">
    <location>
        <begin position="12"/>
        <end position="34"/>
    </location>
</feature>
<feature type="domain" description="ABC transmembrane type-1" evidence="6">
    <location>
        <begin position="141"/>
        <end position="337"/>
    </location>
</feature>
<dbReference type="InterPro" id="IPR000515">
    <property type="entry name" value="MetI-like"/>
</dbReference>
<dbReference type="PANTHER" id="PTHR43839">
    <property type="entry name" value="OPPC IN A BINDING PROTEIN-DEPENDENT TRANSPORT SYSTEM"/>
    <property type="match status" value="1"/>
</dbReference>
<dbReference type="PANTHER" id="PTHR43839:SF3">
    <property type="entry name" value="OLIGOPEPTIDE ABC TRANSPORTER, PERMEASE PROTEIN"/>
    <property type="match status" value="1"/>
</dbReference>
<dbReference type="RefSeq" id="WP_324668916.1">
    <property type="nucleotide sequence ID" value="NZ_CP141614.1"/>
</dbReference>
<reference evidence="8" key="1">
    <citation type="submission" date="2023-12" db="EMBL/GenBank/DDBJ databases">
        <title>Novel isolates from deep terrestrial aquifers shed light on the physiology and ecology of the class Limnochordia.</title>
        <authorList>
            <person name="Karnachuk O.V."/>
            <person name="Lukina A.P."/>
            <person name="Avakyan M.R."/>
            <person name="Kadnikov V."/>
            <person name="Begmatov S."/>
            <person name="Beletsky A.V."/>
            <person name="Mardanov A.V."/>
            <person name="Ravin N.V."/>
        </authorList>
    </citation>
    <scope>NUCLEOTIDE SEQUENCE [LARGE SCALE GENOMIC DNA]</scope>
    <source>
        <strain evidence="8">LN</strain>
    </source>
</reference>
<keyword evidence="3 5" id="KW-1133">Transmembrane helix</keyword>
<comment type="similarity">
    <text evidence="5">Belongs to the binding-protein-dependent transport system permease family.</text>
</comment>
<dbReference type="EMBL" id="CP141614">
    <property type="protein sequence ID" value="WRP14565.1"/>
    <property type="molecule type" value="Genomic_DNA"/>
</dbReference>
<evidence type="ECO:0000259" key="6">
    <source>
        <dbReference type="PROSITE" id="PS50928"/>
    </source>
</evidence>
<dbReference type="Proteomes" id="UP001333102">
    <property type="component" value="Chromosome"/>
</dbReference>
<feature type="transmembrane region" description="Helical" evidence="5">
    <location>
        <begin position="267"/>
        <end position="293"/>
    </location>
</feature>
<evidence type="ECO:0000256" key="1">
    <source>
        <dbReference type="ARBA" id="ARBA00004141"/>
    </source>
</evidence>
<evidence type="ECO:0000256" key="2">
    <source>
        <dbReference type="ARBA" id="ARBA00022692"/>
    </source>
</evidence>
<feature type="transmembrane region" description="Helical" evidence="5">
    <location>
        <begin position="210"/>
        <end position="229"/>
    </location>
</feature>
<dbReference type="InterPro" id="IPR035906">
    <property type="entry name" value="MetI-like_sf"/>
</dbReference>
<feature type="transmembrane region" description="Helical" evidence="5">
    <location>
        <begin position="150"/>
        <end position="171"/>
    </location>
</feature>